<protein>
    <submittedName>
        <fullName evidence="1">Uncharacterized protein</fullName>
    </submittedName>
</protein>
<dbReference type="AlphaFoldDB" id="A0A1B6NUI4"/>
<reference evidence="1" key="1">
    <citation type="submission" date="2013-11" db="EMBL/GenBank/DDBJ databases">
        <title>Microbial diversity, functional groups and degradation webs in Northern and Southern Mediterranean and Red Sea marine crude oil polluted sites.</title>
        <authorList>
            <person name="Daffonchio D."/>
            <person name="Mapelli F."/>
            <person name="Ferrer M."/>
            <person name="Richter M."/>
            <person name="Cherif A."/>
            <person name="Malkawi H.I."/>
            <person name="Yakimov M.M."/>
            <person name="Abdel-Fattah Y.R."/>
            <person name="Blaghen M."/>
            <person name="Golyshin P.N."/>
            <person name="Kalogerakis N."/>
            <person name="Boon N."/>
            <person name="Magagnini M."/>
            <person name="Fava F."/>
        </authorList>
    </citation>
    <scope>NUCLEOTIDE SEQUENCE</scope>
</reference>
<gene>
    <name evidence="1" type="ORF">MGSAQ_001472</name>
</gene>
<sequence length="39" mass="4196">MKSFDSFGSSVESSLNQSLVSFDNTLDQAVKRLATASKV</sequence>
<proteinExistence type="predicted"/>
<organism evidence="1">
    <name type="scientific">marine sediment metagenome</name>
    <dbReference type="NCBI Taxonomy" id="412755"/>
    <lineage>
        <taxon>unclassified sequences</taxon>
        <taxon>metagenomes</taxon>
        <taxon>ecological metagenomes</taxon>
    </lineage>
</organism>
<dbReference type="EMBL" id="AYSL01000796">
    <property type="protein sequence ID" value="KTF07033.1"/>
    <property type="molecule type" value="Genomic_DNA"/>
</dbReference>
<evidence type="ECO:0000313" key="1">
    <source>
        <dbReference type="EMBL" id="KTF07033.1"/>
    </source>
</evidence>
<accession>A0A1B6NUI4</accession>
<name>A0A1B6NUI4_9ZZZZ</name>
<comment type="caution">
    <text evidence="1">The sequence shown here is derived from an EMBL/GenBank/DDBJ whole genome shotgun (WGS) entry which is preliminary data.</text>
</comment>